<dbReference type="EnsemblPlants" id="AET6Gv20608700.2">
    <property type="protein sequence ID" value="AET6Gv20608700.2"/>
    <property type="gene ID" value="AET6Gv20608700"/>
</dbReference>
<reference evidence="2" key="3">
    <citation type="journal article" date="2017" name="Nature">
        <title>Genome sequence of the progenitor of the wheat D genome Aegilops tauschii.</title>
        <authorList>
            <person name="Luo M.C."/>
            <person name="Gu Y.Q."/>
            <person name="Puiu D."/>
            <person name="Wang H."/>
            <person name="Twardziok S.O."/>
            <person name="Deal K.R."/>
            <person name="Huo N."/>
            <person name="Zhu T."/>
            <person name="Wang L."/>
            <person name="Wang Y."/>
            <person name="McGuire P.E."/>
            <person name="Liu S."/>
            <person name="Long H."/>
            <person name="Ramasamy R.K."/>
            <person name="Rodriguez J.C."/>
            <person name="Van S.L."/>
            <person name="Yuan L."/>
            <person name="Wang Z."/>
            <person name="Xia Z."/>
            <person name="Xiao L."/>
            <person name="Anderson O.D."/>
            <person name="Ouyang S."/>
            <person name="Liang Y."/>
            <person name="Zimin A.V."/>
            <person name="Pertea G."/>
            <person name="Qi P."/>
            <person name="Bennetzen J.L."/>
            <person name="Dai X."/>
            <person name="Dawson M.W."/>
            <person name="Muller H.G."/>
            <person name="Kugler K."/>
            <person name="Rivarola-Duarte L."/>
            <person name="Spannagl M."/>
            <person name="Mayer K.F.X."/>
            <person name="Lu F.H."/>
            <person name="Bevan M.W."/>
            <person name="Leroy P."/>
            <person name="Li P."/>
            <person name="You F.M."/>
            <person name="Sun Q."/>
            <person name="Liu Z."/>
            <person name="Lyons E."/>
            <person name="Wicker T."/>
            <person name="Salzberg S.L."/>
            <person name="Devos K.M."/>
            <person name="Dvorak J."/>
        </authorList>
    </citation>
    <scope>NUCLEOTIDE SEQUENCE [LARGE SCALE GENOMIC DNA]</scope>
    <source>
        <strain evidence="2">cv. AL8/78</strain>
    </source>
</reference>
<sequence length="92" mass="10457">MCLIQDRLTGRGMGTGKRRRGLSFRDREGLGQIGSFVFVAIVGEKESLVTKHHCRMGHVLFDKTYKLFPDVMNGVDKNKLKCNVCEFGKHTR</sequence>
<reference evidence="2" key="5">
    <citation type="journal article" date="2021" name="G3 (Bethesda)">
        <title>Aegilops tauschii genome assembly Aet v5.0 features greater sequence contiguity and improved annotation.</title>
        <authorList>
            <person name="Wang L."/>
            <person name="Zhu T."/>
            <person name="Rodriguez J.C."/>
            <person name="Deal K.R."/>
            <person name="Dubcovsky J."/>
            <person name="McGuire P.E."/>
            <person name="Lux T."/>
            <person name="Spannagl M."/>
            <person name="Mayer K.F.X."/>
            <person name="Baldrich P."/>
            <person name="Meyers B.C."/>
            <person name="Huo N."/>
            <person name="Gu Y.Q."/>
            <person name="Zhou H."/>
            <person name="Devos K.M."/>
            <person name="Bennetzen J.L."/>
            <person name="Unver T."/>
            <person name="Budak H."/>
            <person name="Gulick P.J."/>
            <person name="Galiba G."/>
            <person name="Kalapos B."/>
            <person name="Nelson D.R."/>
            <person name="Li P."/>
            <person name="You F.M."/>
            <person name="Luo M.C."/>
            <person name="Dvorak J."/>
        </authorList>
    </citation>
    <scope>NUCLEOTIDE SEQUENCE [LARGE SCALE GENOMIC DNA]</scope>
    <source>
        <strain evidence="2">cv. AL8/78</strain>
    </source>
</reference>
<dbReference type="Pfam" id="PF13976">
    <property type="entry name" value="gag_pre-integrs"/>
    <property type="match status" value="1"/>
</dbReference>
<dbReference type="Gramene" id="AET6Gv20608700.2">
    <property type="protein sequence ID" value="AET6Gv20608700.2"/>
    <property type="gene ID" value="AET6Gv20608700"/>
</dbReference>
<reference evidence="3" key="1">
    <citation type="journal article" date="2014" name="Science">
        <title>Ancient hybridizations among the ancestral genomes of bread wheat.</title>
        <authorList>
            <consortium name="International Wheat Genome Sequencing Consortium,"/>
            <person name="Marcussen T."/>
            <person name="Sandve S.R."/>
            <person name="Heier L."/>
            <person name="Spannagl M."/>
            <person name="Pfeifer M."/>
            <person name="Jakobsen K.S."/>
            <person name="Wulff B.B."/>
            <person name="Steuernagel B."/>
            <person name="Mayer K.F."/>
            <person name="Olsen O.A."/>
        </authorList>
    </citation>
    <scope>NUCLEOTIDE SEQUENCE [LARGE SCALE GENOMIC DNA]</scope>
    <source>
        <strain evidence="3">cv. AL8/78</strain>
    </source>
</reference>
<keyword evidence="3" id="KW-1185">Reference proteome</keyword>
<dbReference type="Proteomes" id="UP000015105">
    <property type="component" value="Chromosome 6D"/>
</dbReference>
<evidence type="ECO:0000313" key="3">
    <source>
        <dbReference type="Proteomes" id="UP000015105"/>
    </source>
</evidence>
<feature type="domain" description="GAG-pre-integrase" evidence="1">
    <location>
        <begin position="46"/>
        <end position="90"/>
    </location>
</feature>
<dbReference type="AlphaFoldDB" id="A0A453P4V8"/>
<reference evidence="3" key="2">
    <citation type="journal article" date="2017" name="Nat. Plants">
        <title>The Aegilops tauschii genome reveals multiple impacts of transposons.</title>
        <authorList>
            <person name="Zhao G."/>
            <person name="Zou C."/>
            <person name="Li K."/>
            <person name="Wang K."/>
            <person name="Li T."/>
            <person name="Gao L."/>
            <person name="Zhang X."/>
            <person name="Wang H."/>
            <person name="Yang Z."/>
            <person name="Liu X."/>
            <person name="Jiang W."/>
            <person name="Mao L."/>
            <person name="Kong X."/>
            <person name="Jiao Y."/>
            <person name="Jia J."/>
        </authorList>
    </citation>
    <scope>NUCLEOTIDE SEQUENCE [LARGE SCALE GENOMIC DNA]</scope>
    <source>
        <strain evidence="3">cv. AL8/78</strain>
    </source>
</reference>
<accession>A0A453P4V8</accession>
<reference evidence="2" key="4">
    <citation type="submission" date="2019-03" db="UniProtKB">
        <authorList>
            <consortium name="EnsemblPlants"/>
        </authorList>
    </citation>
    <scope>IDENTIFICATION</scope>
</reference>
<organism evidence="2 3">
    <name type="scientific">Aegilops tauschii subsp. strangulata</name>
    <name type="common">Goatgrass</name>
    <dbReference type="NCBI Taxonomy" id="200361"/>
    <lineage>
        <taxon>Eukaryota</taxon>
        <taxon>Viridiplantae</taxon>
        <taxon>Streptophyta</taxon>
        <taxon>Embryophyta</taxon>
        <taxon>Tracheophyta</taxon>
        <taxon>Spermatophyta</taxon>
        <taxon>Magnoliopsida</taxon>
        <taxon>Liliopsida</taxon>
        <taxon>Poales</taxon>
        <taxon>Poaceae</taxon>
        <taxon>BOP clade</taxon>
        <taxon>Pooideae</taxon>
        <taxon>Triticodae</taxon>
        <taxon>Triticeae</taxon>
        <taxon>Triticinae</taxon>
        <taxon>Aegilops</taxon>
    </lineage>
</organism>
<dbReference type="InterPro" id="IPR025724">
    <property type="entry name" value="GAG-pre-integrase_dom"/>
</dbReference>
<proteinExistence type="predicted"/>
<name>A0A453P4V8_AEGTS</name>
<protein>
    <recommendedName>
        <fullName evidence="1">GAG-pre-integrase domain-containing protein</fullName>
    </recommendedName>
</protein>
<evidence type="ECO:0000259" key="1">
    <source>
        <dbReference type="Pfam" id="PF13976"/>
    </source>
</evidence>
<evidence type="ECO:0000313" key="2">
    <source>
        <dbReference type="EnsemblPlants" id="AET6Gv20608700.2"/>
    </source>
</evidence>